<feature type="domain" description="Aminotransferase class I/classII large" evidence="3">
    <location>
        <begin position="22"/>
        <end position="331"/>
    </location>
</feature>
<organism evidence="4">
    <name type="scientific">mine drainage metagenome</name>
    <dbReference type="NCBI Taxonomy" id="410659"/>
    <lineage>
        <taxon>unclassified sequences</taxon>
        <taxon>metagenomes</taxon>
        <taxon>ecological metagenomes</taxon>
    </lineage>
</organism>
<dbReference type="PANTHER" id="PTHR42885">
    <property type="entry name" value="HISTIDINOL-PHOSPHATE AMINOTRANSFERASE-RELATED"/>
    <property type="match status" value="1"/>
</dbReference>
<dbReference type="Gene3D" id="3.90.1150.10">
    <property type="entry name" value="Aspartate Aminotransferase, domain 1"/>
    <property type="match status" value="1"/>
</dbReference>
<dbReference type="InterPro" id="IPR015424">
    <property type="entry name" value="PyrdxlP-dep_Trfase"/>
</dbReference>
<dbReference type="PROSITE" id="PS00105">
    <property type="entry name" value="AA_TRANSFER_CLASS_1"/>
    <property type="match status" value="1"/>
</dbReference>
<reference evidence="4" key="1">
    <citation type="submission" date="2016-10" db="EMBL/GenBank/DDBJ databases">
        <title>Sequence of Gallionella enrichment culture.</title>
        <authorList>
            <person name="Poehlein A."/>
            <person name="Muehling M."/>
            <person name="Daniel R."/>
        </authorList>
    </citation>
    <scope>NUCLEOTIDE SEQUENCE</scope>
</reference>
<proteinExistence type="predicted"/>
<dbReference type="InterPro" id="IPR015422">
    <property type="entry name" value="PyrdxlP-dep_Trfase_small"/>
</dbReference>
<dbReference type="SUPFAM" id="SSF53383">
    <property type="entry name" value="PLP-dependent transferases"/>
    <property type="match status" value="1"/>
</dbReference>
<name>A0A1J5PB18_9ZZZZ</name>
<dbReference type="InterPro" id="IPR015421">
    <property type="entry name" value="PyrdxlP-dep_Trfase_major"/>
</dbReference>
<dbReference type="EMBL" id="MLJW01005274">
    <property type="protein sequence ID" value="OIQ68494.1"/>
    <property type="molecule type" value="Genomic_DNA"/>
</dbReference>
<dbReference type="GO" id="GO:0048472">
    <property type="term" value="F:threonine-phosphate decarboxylase activity"/>
    <property type="evidence" value="ECO:0007669"/>
    <property type="project" value="UniProtKB-EC"/>
</dbReference>
<comment type="caution">
    <text evidence="4">The sequence shown here is derived from an EMBL/GenBank/DDBJ whole genome shotgun (WGS) entry which is preliminary data.</text>
</comment>
<dbReference type="CDD" id="cd00609">
    <property type="entry name" value="AAT_like"/>
    <property type="match status" value="1"/>
</dbReference>
<comment type="cofactor">
    <cofactor evidence="1">
        <name>pyridoxal 5'-phosphate</name>
        <dbReference type="ChEBI" id="CHEBI:597326"/>
    </cofactor>
</comment>
<dbReference type="InterPro" id="IPR004839">
    <property type="entry name" value="Aminotransferase_I/II_large"/>
</dbReference>
<keyword evidence="4" id="KW-0456">Lyase</keyword>
<protein>
    <submittedName>
        <fullName evidence="4">Threonine-phosphate decarboxylase</fullName>
        <ecNumber evidence="4">4.1.1.81</ecNumber>
    </submittedName>
</protein>
<gene>
    <name evidence="4" type="primary">cobD_12</name>
    <name evidence="4" type="ORF">GALL_499120</name>
</gene>
<evidence type="ECO:0000259" key="3">
    <source>
        <dbReference type="Pfam" id="PF00155"/>
    </source>
</evidence>
<sequence length="339" mass="38218">MLYGHGDDGYQFKADIVADFSTNVWYGGEPEGLKEHIFSSWNKINKYPEVLAESLSKKIGEHHGLQADNILVNSGSTESIYLIAQAFRQKKTAIVVPAFAEYEDAAEMYEHEVSFIDWQQLNPSIQIKADLVFICNPNNPTGEVLIQIEELLSNNTQTIFVIDEAFIEFTLAISSSVLLVNKYKNLIILRSLTKAYAIPGLRLGYMVSSVEMIDSIKQFKFPWSVNTIALESGKFIFDNYPDIQLPLKNLLKDKESFINALEEAPVNVLNSHTHFFLAELLNGEASTLKQYLIKNHGILIRDASNFRGLKSGHFRIATLSAAKNQLLVNALKEWKNHTS</sequence>
<dbReference type="Gene3D" id="3.40.640.10">
    <property type="entry name" value="Type I PLP-dependent aspartate aminotransferase-like (Major domain)"/>
    <property type="match status" value="1"/>
</dbReference>
<dbReference type="GO" id="GO:0030170">
    <property type="term" value="F:pyridoxal phosphate binding"/>
    <property type="evidence" value="ECO:0007669"/>
    <property type="project" value="InterPro"/>
</dbReference>
<dbReference type="AlphaFoldDB" id="A0A1J5PB18"/>
<keyword evidence="2" id="KW-0663">Pyridoxal phosphate</keyword>
<dbReference type="InterPro" id="IPR004838">
    <property type="entry name" value="NHTrfase_class1_PyrdxlP-BS"/>
</dbReference>
<dbReference type="Pfam" id="PF00155">
    <property type="entry name" value="Aminotran_1_2"/>
    <property type="match status" value="1"/>
</dbReference>
<accession>A0A1J5PB18</accession>
<evidence type="ECO:0000256" key="1">
    <source>
        <dbReference type="ARBA" id="ARBA00001933"/>
    </source>
</evidence>
<dbReference type="PANTHER" id="PTHR42885:SF1">
    <property type="entry name" value="THREONINE-PHOSPHATE DECARBOXYLASE"/>
    <property type="match status" value="1"/>
</dbReference>
<evidence type="ECO:0000313" key="4">
    <source>
        <dbReference type="EMBL" id="OIQ68494.1"/>
    </source>
</evidence>
<evidence type="ECO:0000256" key="2">
    <source>
        <dbReference type="ARBA" id="ARBA00022898"/>
    </source>
</evidence>
<dbReference type="EC" id="4.1.1.81" evidence="4"/>